<feature type="transmembrane region" description="Helical" evidence="5">
    <location>
        <begin position="50"/>
        <end position="69"/>
    </location>
</feature>
<dbReference type="InterPro" id="IPR002543">
    <property type="entry name" value="FtsK_dom"/>
</dbReference>
<accession>A0ABT5V4J9</accession>
<keyword evidence="1 3" id="KW-0547">Nucleotide-binding</keyword>
<keyword evidence="8" id="KW-1185">Reference proteome</keyword>
<protein>
    <submittedName>
        <fullName evidence="7">FtsK/SpoIIIE domain-containing protein</fullName>
    </submittedName>
</protein>
<dbReference type="Pfam" id="PF01935">
    <property type="entry name" value="DUF87"/>
    <property type="match status" value="1"/>
</dbReference>
<dbReference type="EMBL" id="JARBHI010000003">
    <property type="protein sequence ID" value="MDE1655885.1"/>
    <property type="molecule type" value="Genomic_DNA"/>
</dbReference>
<dbReference type="RefSeq" id="WP_274778328.1">
    <property type="nucleotide sequence ID" value="NZ_CAMXYX010000001.1"/>
</dbReference>
<reference evidence="7 8" key="1">
    <citation type="submission" date="2023-02" db="EMBL/GenBank/DDBJ databases">
        <title>Defining the Infant Male Urobiome and Moving Towards Mechanisms in Urobiome Research.</title>
        <authorList>
            <person name="Reasoner S."/>
            <person name="Flores V."/>
            <person name="Van Horn G."/>
            <person name="Morales G."/>
            <person name="Peard L."/>
            <person name="Abelson B."/>
            <person name="Manuel C."/>
            <person name="Lee J."/>
            <person name="Baker B."/>
            <person name="Williams T."/>
            <person name="Schmitz J."/>
            <person name="Clayton D."/>
            <person name="Hadjifrangiskou M."/>
        </authorList>
    </citation>
    <scope>NUCLEOTIDE SEQUENCE [LARGE SCALE GENOMIC DNA]</scope>
    <source>
        <strain evidence="7 8">AS1053</strain>
    </source>
</reference>
<dbReference type="PANTHER" id="PTHR22683:SF1">
    <property type="entry name" value="TYPE VII SECRETION SYSTEM PROTEIN ESSC"/>
    <property type="match status" value="1"/>
</dbReference>
<evidence type="ECO:0000256" key="5">
    <source>
        <dbReference type="SAM" id="Phobius"/>
    </source>
</evidence>
<dbReference type="Proteomes" id="UP001219297">
    <property type="component" value="Unassembled WGS sequence"/>
</dbReference>
<evidence type="ECO:0000313" key="8">
    <source>
        <dbReference type="Proteomes" id="UP001219297"/>
    </source>
</evidence>
<feature type="compositionally biased region" description="Pro residues" evidence="4">
    <location>
        <begin position="259"/>
        <end position="268"/>
    </location>
</feature>
<comment type="caution">
    <text evidence="7">The sequence shown here is derived from an EMBL/GenBank/DDBJ whole genome shotgun (WGS) entry which is preliminary data.</text>
</comment>
<feature type="domain" description="FtsK" evidence="6">
    <location>
        <begin position="766"/>
        <end position="939"/>
    </location>
</feature>
<feature type="transmembrane region" description="Helical" evidence="5">
    <location>
        <begin position="20"/>
        <end position="38"/>
    </location>
</feature>
<dbReference type="InterPro" id="IPR002789">
    <property type="entry name" value="HerA_central"/>
</dbReference>
<name>A0ABT5V4J9_9ACTO</name>
<evidence type="ECO:0000256" key="1">
    <source>
        <dbReference type="ARBA" id="ARBA00022741"/>
    </source>
</evidence>
<proteinExistence type="predicted"/>
<dbReference type="PROSITE" id="PS50901">
    <property type="entry name" value="FTSK"/>
    <property type="match status" value="2"/>
</dbReference>
<evidence type="ECO:0000256" key="2">
    <source>
        <dbReference type="ARBA" id="ARBA00022840"/>
    </source>
</evidence>
<dbReference type="PANTHER" id="PTHR22683">
    <property type="entry name" value="SPORULATION PROTEIN RELATED"/>
    <property type="match status" value="1"/>
</dbReference>
<sequence>MEVVTIPAPPACYRGSGQKMNAVMFIPALLSVVMLGVLSSTARRSAHMLLLMGTLGFLMLAFALLNMGLTLRRNAGKRDGARRDYLAALARCEAEAARMLEACVREEAEHYPAPLVLPLRLSRGMPPAPGPIRVGQALLAPPYTVTLAEDPPGERDDAARRARDRCAAEVQRTIPGPGLLDLPSYSTVRVSGEAAWAWVRAVLCQLAASIPPGDLAISPDDNVPAAEAGWLSWLPPCAVTEAGRGRVTHLIIKGSAGAPGPPGPPGLPRPSRVLGPPGAAGSPSHITLYFREDSGRAGPPPEGPGPRGWPVQREASPSPDPGSLAALVHFPDGNDAAHLSLVDSTGVREAIPDLLDLDGAAYCARALYRSRGSAPQSASAQVYADLLGLRSLIPARAVASHRPAQRPEAALRVPLGLDPQGDPVWLDFKEAAAGGMGPHGLLVGATGSGKSELLRTLLLGLCLTHSPEQLNLVLIDYKGGASFHAFAELPHTAALVTNLERDTSLSERMEETLRGEMNRRQHLLAEHGQHSHLGEYEAARARGAHNGPLLAPLLIIIDEFAELLSGHPDLIDTIVAIGRLGRSLGIHLLLATQRLDEGRLHGLDSHLSYRIALRTFSEYESRAVIGTPQAAHLPAQPGCGFLASGAEPRRFTGFYVSAPLAARPAHVPAVRRRSCGPLPPRPADAAFGPGLAANGSCTLTAALEPLLGAGPRAHPIWLEPLTRPRHLTELIAVRTSPRFGMYAPSQRATPLRLTVGERDLPLLQRREALHIDLTDSHLLVLGAPGAGCAEALRTIAGAIALGYTPAEAQYMLCDLGGSELAHLINVPHICFRVDHSELERMRAGLVELRNVLRAREAARSGQSPDPDPFGEIFIFLRGWAALRARPDMDEPLTELIERGPASRIHIITTATRPTEIPAHVRDFFTTRLELRLADPYDSHAPHRRAAAVPVDCPGRGITPAGEHFLLATTRPPVDSGLSHVNSPGARRDVPALHLDVPASHLDVSASHRGDLLADIRAAWAGPPAPQLWELPAHLSYQELLAGGVPSRPSLNALQLGVSARHRGPAALDLATTGHVLIIGEAGSGKTATLRLLLNQVTQSAPPPRLFLIDPHGQLRTCVPPELIAGSYRTGAQARADMEALAQVLAARRSPVPRANNNMEVAAPPAPIIVMVDDAELLDPQSSALTPLGEVLVDAAELGWHLILTTAEPAHLSHIPLWRRLLATSPAVLLLSGDFRYRGVNARRDIPGRAQLITGSLADTVHIAWLPPDPAYLTGGTGSPGAQGKNPRSSVGSPGTRRGDAPP</sequence>
<dbReference type="SUPFAM" id="SSF52540">
    <property type="entry name" value="P-loop containing nucleoside triphosphate hydrolases"/>
    <property type="match status" value="3"/>
</dbReference>
<feature type="binding site" evidence="3">
    <location>
        <begin position="444"/>
        <end position="451"/>
    </location>
    <ligand>
        <name>ATP</name>
        <dbReference type="ChEBI" id="CHEBI:30616"/>
    </ligand>
</feature>
<evidence type="ECO:0000256" key="4">
    <source>
        <dbReference type="SAM" id="MobiDB-lite"/>
    </source>
</evidence>
<feature type="region of interest" description="Disordered" evidence="4">
    <location>
        <begin position="1271"/>
        <end position="1302"/>
    </location>
</feature>
<dbReference type="Gene3D" id="3.40.50.300">
    <property type="entry name" value="P-loop containing nucleotide triphosphate hydrolases"/>
    <property type="match status" value="3"/>
</dbReference>
<feature type="domain" description="FtsK" evidence="6">
    <location>
        <begin position="421"/>
        <end position="622"/>
    </location>
</feature>
<organism evidence="7 8">
    <name type="scientific">Actinotignum sanguinis</name>
    <dbReference type="NCBI Taxonomy" id="1445614"/>
    <lineage>
        <taxon>Bacteria</taxon>
        <taxon>Bacillati</taxon>
        <taxon>Actinomycetota</taxon>
        <taxon>Actinomycetes</taxon>
        <taxon>Actinomycetales</taxon>
        <taxon>Actinomycetaceae</taxon>
        <taxon>Actinotignum</taxon>
    </lineage>
</organism>
<gene>
    <name evidence="7" type="ORF">PWJ81_02215</name>
</gene>
<feature type="binding site" evidence="3">
    <location>
        <begin position="782"/>
        <end position="789"/>
    </location>
    <ligand>
        <name>ATP</name>
        <dbReference type="ChEBI" id="CHEBI:30616"/>
    </ligand>
</feature>
<dbReference type="SMART" id="SM00382">
    <property type="entry name" value="AAA"/>
    <property type="match status" value="3"/>
</dbReference>
<keyword evidence="5" id="KW-0472">Membrane</keyword>
<keyword evidence="5" id="KW-0812">Transmembrane</keyword>
<dbReference type="Pfam" id="PF01580">
    <property type="entry name" value="FtsK_SpoIIIE"/>
    <property type="match status" value="2"/>
</dbReference>
<keyword evidence="5" id="KW-1133">Transmembrane helix</keyword>
<dbReference type="InterPro" id="IPR027417">
    <property type="entry name" value="P-loop_NTPase"/>
</dbReference>
<dbReference type="InterPro" id="IPR003593">
    <property type="entry name" value="AAA+_ATPase"/>
</dbReference>
<evidence type="ECO:0000313" key="7">
    <source>
        <dbReference type="EMBL" id="MDE1655885.1"/>
    </source>
</evidence>
<keyword evidence="2 3" id="KW-0067">ATP-binding</keyword>
<evidence type="ECO:0000256" key="3">
    <source>
        <dbReference type="PROSITE-ProRule" id="PRU00289"/>
    </source>
</evidence>
<evidence type="ECO:0000259" key="6">
    <source>
        <dbReference type="PROSITE" id="PS50901"/>
    </source>
</evidence>
<dbReference type="InterPro" id="IPR050206">
    <property type="entry name" value="FtsK/SpoIIIE/SftA"/>
</dbReference>
<feature type="region of interest" description="Disordered" evidence="4">
    <location>
        <begin position="253"/>
        <end position="323"/>
    </location>
</feature>